<dbReference type="EMBL" id="QCYY01002611">
    <property type="protein sequence ID" value="ROT69042.1"/>
    <property type="molecule type" value="Genomic_DNA"/>
</dbReference>
<reference evidence="4 5" key="2">
    <citation type="submission" date="2019-01" db="EMBL/GenBank/DDBJ databases">
        <title>The decoding of complex shrimp genome reveals the adaptation for benthos swimmer, frequently molting mechanism and breeding impact on genome.</title>
        <authorList>
            <person name="Sun Y."/>
            <person name="Gao Y."/>
            <person name="Yu Y."/>
        </authorList>
    </citation>
    <scope>NUCLEOTIDE SEQUENCE [LARGE SCALE GENOMIC DNA]</scope>
    <source>
        <tissue evidence="4">Muscle</tissue>
    </source>
</reference>
<keyword evidence="5" id="KW-1185">Reference proteome</keyword>
<dbReference type="Proteomes" id="UP000283509">
    <property type="component" value="Unassembled WGS sequence"/>
</dbReference>
<feature type="compositionally biased region" description="Basic and acidic residues" evidence="1">
    <location>
        <begin position="319"/>
        <end position="331"/>
    </location>
</feature>
<protein>
    <submittedName>
        <fullName evidence="4">Uncharacterized protein</fullName>
    </submittedName>
</protein>
<feature type="chain" id="PRO_5019108841" evidence="3">
    <location>
        <begin position="23"/>
        <end position="348"/>
    </location>
</feature>
<evidence type="ECO:0000256" key="3">
    <source>
        <dbReference type="SAM" id="SignalP"/>
    </source>
</evidence>
<feature type="transmembrane region" description="Helical" evidence="2">
    <location>
        <begin position="226"/>
        <end position="252"/>
    </location>
</feature>
<feature type="signal peptide" evidence="3">
    <location>
        <begin position="1"/>
        <end position="22"/>
    </location>
</feature>
<feature type="region of interest" description="Disordered" evidence="1">
    <location>
        <begin position="272"/>
        <end position="291"/>
    </location>
</feature>
<keyword evidence="3" id="KW-0732">Signal</keyword>
<comment type="caution">
    <text evidence="4">The sequence shown here is derived from an EMBL/GenBank/DDBJ whole genome shotgun (WGS) entry which is preliminary data.</text>
</comment>
<organism evidence="4 5">
    <name type="scientific">Penaeus vannamei</name>
    <name type="common">Whiteleg shrimp</name>
    <name type="synonym">Litopenaeus vannamei</name>
    <dbReference type="NCBI Taxonomy" id="6689"/>
    <lineage>
        <taxon>Eukaryota</taxon>
        <taxon>Metazoa</taxon>
        <taxon>Ecdysozoa</taxon>
        <taxon>Arthropoda</taxon>
        <taxon>Crustacea</taxon>
        <taxon>Multicrustacea</taxon>
        <taxon>Malacostraca</taxon>
        <taxon>Eumalacostraca</taxon>
        <taxon>Eucarida</taxon>
        <taxon>Decapoda</taxon>
        <taxon>Dendrobranchiata</taxon>
        <taxon>Penaeoidea</taxon>
        <taxon>Penaeidae</taxon>
        <taxon>Penaeus</taxon>
    </lineage>
</organism>
<keyword evidence="2" id="KW-0812">Transmembrane</keyword>
<proteinExistence type="predicted"/>
<keyword evidence="2" id="KW-1133">Transmembrane helix</keyword>
<evidence type="ECO:0000313" key="4">
    <source>
        <dbReference type="EMBL" id="ROT69042.1"/>
    </source>
</evidence>
<name>A0A423SXX8_PENVA</name>
<evidence type="ECO:0000256" key="2">
    <source>
        <dbReference type="SAM" id="Phobius"/>
    </source>
</evidence>
<reference evidence="4 5" key="1">
    <citation type="submission" date="2018-04" db="EMBL/GenBank/DDBJ databases">
        <authorList>
            <person name="Zhang X."/>
            <person name="Yuan J."/>
            <person name="Li F."/>
            <person name="Xiang J."/>
        </authorList>
    </citation>
    <scope>NUCLEOTIDE SEQUENCE [LARGE SCALE GENOMIC DNA]</scope>
    <source>
        <tissue evidence="4">Muscle</tissue>
    </source>
</reference>
<sequence>MTKCWTGILLVMLAILMQSGRATKLANSPGVSSIELDSRSESAEQFEDGATSSTSSSVSPSESSDSSSSSVTPSATSDSSSSSVTPSASPDSSSSSVTPSASSDSSSSSVTPTEPNTSSDSTNPVSSTTDTTDKPTLTGKELFIRTEEVLGDIDQSLNILQELFLELREKLHSGPLHHIRSKVNRSLAGRTSRRKRIYALQTEVSEGRRVASEQVKSFEAAERDSVIFTSVLGTVGGLMVVGLLGAVIFAVFKGKKVSKKPGKKGIIRFPKKESQSATSFAPTKTPRPRVVPPRLERTLTPATNYATPYAPAAPVNRDPYARGRSPGEARSHYSQGRSGAAQALLGRV</sequence>
<gene>
    <name evidence="4" type="ORF">C7M84_012791</name>
</gene>
<dbReference type="AlphaFoldDB" id="A0A423SXX8"/>
<evidence type="ECO:0000256" key="1">
    <source>
        <dbReference type="SAM" id="MobiDB-lite"/>
    </source>
</evidence>
<feature type="region of interest" description="Disordered" evidence="1">
    <location>
        <begin position="306"/>
        <end position="348"/>
    </location>
</feature>
<keyword evidence="2" id="KW-0472">Membrane</keyword>
<accession>A0A423SXX8</accession>
<feature type="region of interest" description="Disordered" evidence="1">
    <location>
        <begin position="24"/>
        <end position="136"/>
    </location>
</feature>
<evidence type="ECO:0000313" key="5">
    <source>
        <dbReference type="Proteomes" id="UP000283509"/>
    </source>
</evidence>
<feature type="compositionally biased region" description="Low complexity" evidence="1">
    <location>
        <begin position="50"/>
        <end position="119"/>
    </location>
</feature>